<evidence type="ECO:0000256" key="3">
    <source>
        <dbReference type="ARBA" id="ARBA00022884"/>
    </source>
</evidence>
<dbReference type="RefSeq" id="YP_001315102.1">
    <property type="nucleotide sequence ID" value="NC_009630.1"/>
</dbReference>
<evidence type="ECO:0000313" key="9">
    <source>
        <dbReference type="EMBL" id="ABO15115.1"/>
    </source>
</evidence>
<reference evidence="9" key="1">
    <citation type="journal article" date="2007" name="BMC Genomics">
        <title>An unexpectedly large and loosely packed mitochondrial genome in the charophycean green alga Chlorokybus atmophyticus.</title>
        <authorList>
            <person name="Turmel M."/>
            <person name="Otis C."/>
            <person name="Lemieux C."/>
        </authorList>
    </citation>
    <scope>NUCLEOTIDE SEQUENCE</scope>
    <source>
        <strain evidence="9">SAG 48.80</strain>
    </source>
</reference>
<dbReference type="NCBIfam" id="NF003698">
    <property type="entry name" value="PRK05309.1"/>
    <property type="match status" value="1"/>
</dbReference>
<dbReference type="GO" id="GO:0006412">
    <property type="term" value="P:translation"/>
    <property type="evidence" value="ECO:0007669"/>
    <property type="project" value="InterPro"/>
</dbReference>
<feature type="region of interest" description="Disordered" evidence="8">
    <location>
        <begin position="1"/>
        <end position="37"/>
    </location>
</feature>
<dbReference type="InterPro" id="IPR001971">
    <property type="entry name" value="Ribosomal_uS11"/>
</dbReference>
<keyword evidence="3" id="KW-0694">RNA-binding</keyword>
<proteinExistence type="inferred from homology"/>
<accession>A6YE90</accession>
<dbReference type="InterPro" id="IPR036967">
    <property type="entry name" value="Ribosomal_uS11_sf"/>
</dbReference>
<keyword evidence="4 7" id="KW-0689">Ribosomal protein</keyword>
<sequence length="262" mass="28770">MIRNTIVTSKEENKGEQSPNMTQEKRLTGIPPFPVDAAGERPQLQVESYNLVHQGGLTGFSLKTLLHQRGSFSSENFQRGLPIGKNGYQSDSFQKGQDKEGRQLIKSENYERVDWTKGSEKIGKKEVGTISLLHRKLADKMGKKKRGVQRLGVAHIQTTLNNTIITITDLDGNTKSWSSSGSIGFKGSRRKTSYAAQAAAETAAKKSIQLGIKDVTVKIRGFGPGRDSSLRGLQIGGLKIYKIQDTTPLPHNGCRPPKKPRG</sequence>
<evidence type="ECO:0000256" key="4">
    <source>
        <dbReference type="ARBA" id="ARBA00022980"/>
    </source>
</evidence>
<dbReference type="GO" id="GO:1990904">
    <property type="term" value="C:ribonucleoprotein complex"/>
    <property type="evidence" value="ECO:0007669"/>
    <property type="project" value="UniProtKB-KW"/>
</dbReference>
<protein>
    <recommendedName>
        <fullName evidence="6">Small ribosomal subunit protein uS11c</fullName>
    </recommendedName>
</protein>
<gene>
    <name evidence="9" type="primary">rps11</name>
</gene>
<evidence type="ECO:0000256" key="5">
    <source>
        <dbReference type="ARBA" id="ARBA00023274"/>
    </source>
</evidence>
<evidence type="ECO:0000256" key="6">
    <source>
        <dbReference type="ARBA" id="ARBA00035260"/>
    </source>
</evidence>
<dbReference type="InterPro" id="IPR018102">
    <property type="entry name" value="Ribosomal_uS11_CS"/>
</dbReference>
<evidence type="ECO:0000256" key="8">
    <source>
        <dbReference type="SAM" id="MobiDB-lite"/>
    </source>
</evidence>
<evidence type="ECO:0000256" key="2">
    <source>
        <dbReference type="ARBA" id="ARBA00022730"/>
    </source>
</evidence>
<dbReference type="AlphaFoldDB" id="A6YE90"/>
<dbReference type="HAMAP" id="MF_01310">
    <property type="entry name" value="Ribosomal_uS11"/>
    <property type="match status" value="1"/>
</dbReference>
<dbReference type="GO" id="GO:0019843">
    <property type="term" value="F:rRNA binding"/>
    <property type="evidence" value="ECO:0007669"/>
    <property type="project" value="UniProtKB-KW"/>
</dbReference>
<dbReference type="NCBIfam" id="TIGR03632">
    <property type="entry name" value="uS11_bact"/>
    <property type="match status" value="1"/>
</dbReference>
<dbReference type="PANTHER" id="PTHR11759">
    <property type="entry name" value="40S RIBOSOMAL PROTEIN S14/30S RIBOSOMAL PROTEIN S11"/>
    <property type="match status" value="1"/>
</dbReference>
<dbReference type="InterPro" id="IPR019981">
    <property type="entry name" value="Ribosomal_uS11_bac-type"/>
</dbReference>
<keyword evidence="5 7" id="KW-0687">Ribonucleoprotein</keyword>
<dbReference type="GO" id="GO:0005840">
    <property type="term" value="C:ribosome"/>
    <property type="evidence" value="ECO:0007669"/>
    <property type="project" value="UniProtKB-KW"/>
</dbReference>
<name>A6YE90_CHLAT</name>
<dbReference type="GO" id="GO:0003735">
    <property type="term" value="F:structural constituent of ribosome"/>
    <property type="evidence" value="ECO:0007669"/>
    <property type="project" value="InterPro"/>
</dbReference>
<dbReference type="SUPFAM" id="SSF53137">
    <property type="entry name" value="Translational machinery components"/>
    <property type="match status" value="1"/>
</dbReference>
<dbReference type="Gene3D" id="3.30.420.80">
    <property type="entry name" value="Ribosomal protein S11"/>
    <property type="match status" value="1"/>
</dbReference>
<keyword evidence="2" id="KW-0699">rRNA-binding</keyword>
<evidence type="ECO:0000256" key="7">
    <source>
        <dbReference type="RuleBase" id="RU003629"/>
    </source>
</evidence>
<geneLocation type="mitochondrion" evidence="9"/>
<evidence type="ECO:0000256" key="1">
    <source>
        <dbReference type="ARBA" id="ARBA00006194"/>
    </source>
</evidence>
<dbReference type="PROSITE" id="PS00054">
    <property type="entry name" value="RIBOSOMAL_S11"/>
    <property type="match status" value="1"/>
</dbReference>
<organism evidence="9">
    <name type="scientific">Chlorokybus atmophyticus</name>
    <name type="common">Soil alga</name>
    <dbReference type="NCBI Taxonomy" id="3144"/>
    <lineage>
        <taxon>Eukaryota</taxon>
        <taxon>Viridiplantae</taxon>
        <taxon>Streptophyta</taxon>
        <taxon>Chlorokybophyceae</taxon>
        <taxon>Chlorokybales</taxon>
        <taxon>Chlorokybaceae</taxon>
        <taxon>Chlorokybus</taxon>
    </lineage>
</organism>
<dbReference type="EMBL" id="EF463011">
    <property type="protein sequence ID" value="ABO15115.1"/>
    <property type="molecule type" value="Genomic_DNA"/>
</dbReference>
<dbReference type="GeneID" id="5309870"/>
<keyword evidence="9" id="KW-0496">Mitochondrion</keyword>
<dbReference type="FunFam" id="3.30.420.80:FF:000010">
    <property type="entry name" value="30S ribosomal protein S11"/>
    <property type="match status" value="1"/>
</dbReference>
<dbReference type="Pfam" id="PF00411">
    <property type="entry name" value="Ribosomal_S11"/>
    <property type="match status" value="1"/>
</dbReference>
<comment type="similarity">
    <text evidence="1 7">Belongs to the universal ribosomal protein uS11 family.</text>
</comment>